<accession>A0A7C3KCX1</accession>
<evidence type="ECO:0000259" key="10">
    <source>
        <dbReference type="PROSITE" id="PS51755"/>
    </source>
</evidence>
<feature type="DNA-binding region" description="OmpR/PhoB-type" evidence="7">
    <location>
        <begin position="124"/>
        <end position="223"/>
    </location>
</feature>
<evidence type="ECO:0000259" key="9">
    <source>
        <dbReference type="PROSITE" id="PS50110"/>
    </source>
</evidence>
<evidence type="ECO:0000256" key="6">
    <source>
        <dbReference type="PROSITE-ProRule" id="PRU00169"/>
    </source>
</evidence>
<protein>
    <submittedName>
        <fullName evidence="11">Response regulator transcription factor</fullName>
    </submittedName>
</protein>
<dbReference type="PANTHER" id="PTHR48111:SF15">
    <property type="entry name" value="OMPR SUBFAMILY"/>
    <property type="match status" value="1"/>
</dbReference>
<organism evidence="11">
    <name type="scientific">Oscillatoriales cyanobacterium SpSt-418</name>
    <dbReference type="NCBI Taxonomy" id="2282169"/>
    <lineage>
        <taxon>Bacteria</taxon>
        <taxon>Bacillati</taxon>
        <taxon>Cyanobacteriota</taxon>
        <taxon>Cyanophyceae</taxon>
        <taxon>Oscillatoriophycideae</taxon>
        <taxon>Oscillatoriales</taxon>
    </lineage>
</organism>
<dbReference type="InterPro" id="IPR001867">
    <property type="entry name" value="OmpR/PhoB-type_DNA-bd"/>
</dbReference>
<dbReference type="Gene3D" id="3.40.50.2300">
    <property type="match status" value="1"/>
</dbReference>
<dbReference type="SMART" id="SM00448">
    <property type="entry name" value="REC"/>
    <property type="match status" value="1"/>
</dbReference>
<keyword evidence="1 6" id="KW-0597">Phosphoprotein</keyword>
<evidence type="ECO:0000313" key="11">
    <source>
        <dbReference type="EMBL" id="HFM97350.1"/>
    </source>
</evidence>
<dbReference type="FunFam" id="3.40.50.2300:FF:000001">
    <property type="entry name" value="DNA-binding response regulator PhoB"/>
    <property type="match status" value="1"/>
</dbReference>
<name>A0A7C3KCX1_9CYAN</name>
<evidence type="ECO:0000256" key="4">
    <source>
        <dbReference type="ARBA" id="ARBA00023125"/>
    </source>
</evidence>
<dbReference type="InterPro" id="IPR039420">
    <property type="entry name" value="WalR-like"/>
</dbReference>
<keyword evidence="5" id="KW-0804">Transcription</keyword>
<dbReference type="PROSITE" id="PS51755">
    <property type="entry name" value="OMPR_PHOB"/>
    <property type="match status" value="1"/>
</dbReference>
<dbReference type="GO" id="GO:0032993">
    <property type="term" value="C:protein-DNA complex"/>
    <property type="evidence" value="ECO:0007669"/>
    <property type="project" value="TreeGrafter"/>
</dbReference>
<keyword evidence="3" id="KW-0805">Transcription regulation</keyword>
<gene>
    <name evidence="11" type="ORF">ENR64_06210</name>
</gene>
<keyword evidence="2" id="KW-0902">Two-component regulatory system</keyword>
<feature type="domain" description="OmpR/PhoB-type" evidence="10">
    <location>
        <begin position="124"/>
        <end position="223"/>
    </location>
</feature>
<dbReference type="InterPro" id="IPR036388">
    <property type="entry name" value="WH-like_DNA-bd_sf"/>
</dbReference>
<dbReference type="EMBL" id="DSRU01000074">
    <property type="protein sequence ID" value="HFM97350.1"/>
    <property type="molecule type" value="Genomic_DNA"/>
</dbReference>
<comment type="caution">
    <text evidence="11">The sequence shown here is derived from an EMBL/GenBank/DDBJ whole genome shotgun (WGS) entry which is preliminary data.</text>
</comment>
<dbReference type="InterPro" id="IPR001789">
    <property type="entry name" value="Sig_transdc_resp-reg_receiver"/>
</dbReference>
<dbReference type="SMART" id="SM00862">
    <property type="entry name" value="Trans_reg_C"/>
    <property type="match status" value="1"/>
</dbReference>
<evidence type="ECO:0000256" key="8">
    <source>
        <dbReference type="SAM" id="Coils"/>
    </source>
</evidence>
<feature type="modified residue" description="4-aspartylphosphate" evidence="6">
    <location>
        <position position="51"/>
    </location>
</feature>
<dbReference type="Pfam" id="PF00072">
    <property type="entry name" value="Response_reg"/>
    <property type="match status" value="1"/>
</dbReference>
<feature type="coiled-coil region" evidence="8">
    <location>
        <begin position="242"/>
        <end position="276"/>
    </location>
</feature>
<proteinExistence type="predicted"/>
<keyword evidence="4 7" id="KW-0238">DNA-binding</keyword>
<dbReference type="GO" id="GO:0000976">
    <property type="term" value="F:transcription cis-regulatory region binding"/>
    <property type="evidence" value="ECO:0007669"/>
    <property type="project" value="TreeGrafter"/>
</dbReference>
<evidence type="ECO:0000256" key="1">
    <source>
        <dbReference type="ARBA" id="ARBA00022553"/>
    </source>
</evidence>
<reference evidence="11" key="1">
    <citation type="journal article" date="2020" name="mSystems">
        <title>Genome- and Community-Level Interaction Insights into Carbon Utilization and Element Cycling Functions of Hydrothermarchaeota in Hydrothermal Sediment.</title>
        <authorList>
            <person name="Zhou Z."/>
            <person name="Liu Y."/>
            <person name="Xu W."/>
            <person name="Pan J."/>
            <person name="Luo Z.H."/>
            <person name="Li M."/>
        </authorList>
    </citation>
    <scope>NUCLEOTIDE SEQUENCE [LARGE SCALE GENOMIC DNA]</scope>
    <source>
        <strain evidence="11">SpSt-418</strain>
    </source>
</reference>
<evidence type="ECO:0000256" key="2">
    <source>
        <dbReference type="ARBA" id="ARBA00023012"/>
    </source>
</evidence>
<feature type="domain" description="Response regulatory" evidence="9">
    <location>
        <begin position="2"/>
        <end position="116"/>
    </location>
</feature>
<dbReference type="GO" id="GO:0005829">
    <property type="term" value="C:cytosol"/>
    <property type="evidence" value="ECO:0007669"/>
    <property type="project" value="TreeGrafter"/>
</dbReference>
<dbReference type="Pfam" id="PF00486">
    <property type="entry name" value="Trans_reg_C"/>
    <property type="match status" value="1"/>
</dbReference>
<sequence length="280" mass="30938">MKILVVEDEPAVAQTLEILLRSYSYAVDVAADGETGLQMADAFAYDLLLLDVLLPKLDGVSVCQSLRAKGLQTPILLLTGQGEERKKAIALNAGADDYVVKPFNAEELIARVQALLRRSSSNSQPILQWGRLTIDPSSRKVAYDTQLLSTTPKEYAILELFLRNPHKPFSAKAILDNVWTSLESPGEEAIRVHIKELRKKLTAISAPKDLIKTKHGEGYQLNPLYASTSTPPAVNQLTPPQIAELHAVNEELRETLEKLRTVQAELNQKHEEVTVQGVQS</sequence>
<dbReference type="CDD" id="cd00383">
    <property type="entry name" value="trans_reg_C"/>
    <property type="match status" value="1"/>
</dbReference>
<dbReference type="GO" id="GO:0006355">
    <property type="term" value="P:regulation of DNA-templated transcription"/>
    <property type="evidence" value="ECO:0007669"/>
    <property type="project" value="InterPro"/>
</dbReference>
<dbReference type="GO" id="GO:0000156">
    <property type="term" value="F:phosphorelay response regulator activity"/>
    <property type="evidence" value="ECO:0007669"/>
    <property type="project" value="TreeGrafter"/>
</dbReference>
<dbReference type="SUPFAM" id="SSF52172">
    <property type="entry name" value="CheY-like"/>
    <property type="match status" value="1"/>
</dbReference>
<evidence type="ECO:0000256" key="3">
    <source>
        <dbReference type="ARBA" id="ARBA00023015"/>
    </source>
</evidence>
<dbReference type="InterPro" id="IPR011006">
    <property type="entry name" value="CheY-like_superfamily"/>
</dbReference>
<dbReference type="Gene3D" id="1.10.10.10">
    <property type="entry name" value="Winged helix-like DNA-binding domain superfamily/Winged helix DNA-binding domain"/>
    <property type="match status" value="1"/>
</dbReference>
<evidence type="ECO:0000256" key="7">
    <source>
        <dbReference type="PROSITE-ProRule" id="PRU01091"/>
    </source>
</evidence>
<dbReference type="AlphaFoldDB" id="A0A7C3KCX1"/>
<dbReference type="PANTHER" id="PTHR48111">
    <property type="entry name" value="REGULATOR OF RPOS"/>
    <property type="match status" value="1"/>
</dbReference>
<keyword evidence="8" id="KW-0175">Coiled coil</keyword>
<evidence type="ECO:0000256" key="5">
    <source>
        <dbReference type="ARBA" id="ARBA00023163"/>
    </source>
</evidence>
<dbReference type="PROSITE" id="PS50110">
    <property type="entry name" value="RESPONSE_REGULATORY"/>
    <property type="match status" value="1"/>
</dbReference>